<organism evidence="1 2">
    <name type="scientific">Candidatus Lambdaproteobacteria bacterium RIFOXYD2_FULL_50_16</name>
    <dbReference type="NCBI Taxonomy" id="1817772"/>
    <lineage>
        <taxon>Bacteria</taxon>
        <taxon>Pseudomonadati</taxon>
        <taxon>Pseudomonadota</taxon>
        <taxon>Candidatus Lambdaproteobacteria</taxon>
    </lineage>
</organism>
<dbReference type="Gene3D" id="1.10.3680.10">
    <property type="entry name" value="TerB-like"/>
    <property type="match status" value="2"/>
</dbReference>
<proteinExistence type="predicted"/>
<name>A0A1F6GF49_9PROT</name>
<sequence length="290" mass="33103">MSVPVNLLKPDQRFWYAKLVLSAILADGEIDSAEVDFLRGVIGVVQAPELKANLMQYVQAKKPPEVNEPPSKIPDQVLAAIFAELILICISDHDFAEEEEAFLRKVADVMLLTEPFYRSMMAWLNEGLSWKKAQAELLPAELGINPGEVPLKDFDSEQKFWYAKLVIITLMLDGQVDEMELSFMKMAISFCEEDHQKKKLMAFVKNRLSPNLEEPYGFSRSQLVAVFVSILQIVTANESMTYKEQTYLKQLSDLCGFDKALFDRLINWATQGMNWKANKNGLIQRVRRKT</sequence>
<evidence type="ECO:0000313" key="2">
    <source>
        <dbReference type="Proteomes" id="UP000178449"/>
    </source>
</evidence>
<evidence type="ECO:0008006" key="3">
    <source>
        <dbReference type="Google" id="ProtNLM"/>
    </source>
</evidence>
<dbReference type="STRING" id="1817772.A2527_04095"/>
<protein>
    <recommendedName>
        <fullName evidence="3">Co-chaperone DjlA N-terminal domain-containing protein</fullName>
    </recommendedName>
</protein>
<dbReference type="InterPro" id="IPR029024">
    <property type="entry name" value="TerB-like"/>
</dbReference>
<accession>A0A1F6GF49</accession>
<dbReference type="Proteomes" id="UP000178449">
    <property type="component" value="Unassembled WGS sequence"/>
</dbReference>
<evidence type="ECO:0000313" key="1">
    <source>
        <dbReference type="EMBL" id="OGG96743.1"/>
    </source>
</evidence>
<comment type="caution">
    <text evidence="1">The sequence shown here is derived from an EMBL/GenBank/DDBJ whole genome shotgun (WGS) entry which is preliminary data.</text>
</comment>
<dbReference type="EMBL" id="MFNE01000010">
    <property type="protein sequence ID" value="OGG96743.1"/>
    <property type="molecule type" value="Genomic_DNA"/>
</dbReference>
<dbReference type="SUPFAM" id="SSF158682">
    <property type="entry name" value="TerB-like"/>
    <property type="match status" value="2"/>
</dbReference>
<dbReference type="CDD" id="cd07177">
    <property type="entry name" value="terB_like"/>
    <property type="match status" value="1"/>
</dbReference>
<reference evidence="1 2" key="1">
    <citation type="journal article" date="2016" name="Nat. Commun.">
        <title>Thousands of microbial genomes shed light on interconnected biogeochemical processes in an aquifer system.</title>
        <authorList>
            <person name="Anantharaman K."/>
            <person name="Brown C.T."/>
            <person name="Hug L.A."/>
            <person name="Sharon I."/>
            <person name="Castelle C.J."/>
            <person name="Probst A.J."/>
            <person name="Thomas B.C."/>
            <person name="Singh A."/>
            <person name="Wilkins M.J."/>
            <person name="Karaoz U."/>
            <person name="Brodie E.L."/>
            <person name="Williams K.H."/>
            <person name="Hubbard S.S."/>
            <person name="Banfield J.F."/>
        </authorList>
    </citation>
    <scope>NUCLEOTIDE SEQUENCE [LARGE SCALE GENOMIC DNA]</scope>
</reference>
<dbReference type="AlphaFoldDB" id="A0A1F6GF49"/>
<gene>
    <name evidence="1" type="ORF">A2527_04095</name>
</gene>